<evidence type="ECO:0000313" key="3">
    <source>
        <dbReference type="Proteomes" id="UP000276834"/>
    </source>
</evidence>
<reference evidence="2 3" key="1">
    <citation type="journal article" date="2018" name="Proc. R. Soc. B">
        <title>A non-coding region near Follistatin controls head colour polymorphism in the Gouldian finch.</title>
        <authorList>
            <person name="Toomey M.B."/>
            <person name="Marques C.I."/>
            <person name="Andrade P."/>
            <person name="Araujo P.M."/>
            <person name="Sabatino S."/>
            <person name="Gazda M.A."/>
            <person name="Afonso S."/>
            <person name="Lopes R.J."/>
            <person name="Corbo J.C."/>
            <person name="Carneiro M."/>
        </authorList>
    </citation>
    <scope>NUCLEOTIDE SEQUENCE [LARGE SCALE GENOMIC DNA]</scope>
    <source>
        <strain evidence="2">Red01</strain>
        <tissue evidence="2">Muscle</tissue>
    </source>
</reference>
<dbReference type="EMBL" id="QUSF01002132">
    <property type="protein sequence ID" value="RLV63712.1"/>
    <property type="molecule type" value="Genomic_DNA"/>
</dbReference>
<feature type="region of interest" description="Disordered" evidence="1">
    <location>
        <begin position="19"/>
        <end position="64"/>
    </location>
</feature>
<dbReference type="AlphaFoldDB" id="A0A3L8Q9K8"/>
<keyword evidence="3" id="KW-1185">Reference proteome</keyword>
<organism evidence="2 3">
    <name type="scientific">Chloebia gouldiae</name>
    <name type="common">Gouldian finch</name>
    <name type="synonym">Erythrura gouldiae</name>
    <dbReference type="NCBI Taxonomy" id="44316"/>
    <lineage>
        <taxon>Eukaryota</taxon>
        <taxon>Metazoa</taxon>
        <taxon>Chordata</taxon>
        <taxon>Craniata</taxon>
        <taxon>Vertebrata</taxon>
        <taxon>Euteleostomi</taxon>
        <taxon>Archelosauria</taxon>
        <taxon>Archosauria</taxon>
        <taxon>Dinosauria</taxon>
        <taxon>Saurischia</taxon>
        <taxon>Theropoda</taxon>
        <taxon>Coelurosauria</taxon>
        <taxon>Aves</taxon>
        <taxon>Neognathae</taxon>
        <taxon>Neoaves</taxon>
        <taxon>Telluraves</taxon>
        <taxon>Australaves</taxon>
        <taxon>Passeriformes</taxon>
        <taxon>Passeroidea</taxon>
        <taxon>Passeridae</taxon>
        <taxon>Chloebia</taxon>
    </lineage>
</organism>
<evidence type="ECO:0000256" key="1">
    <source>
        <dbReference type="SAM" id="MobiDB-lite"/>
    </source>
</evidence>
<feature type="compositionally biased region" description="Pro residues" evidence="1">
    <location>
        <begin position="36"/>
        <end position="48"/>
    </location>
</feature>
<sequence>MANVQCYLPQAQPIMAQSTTACPTVSDPALPHRPRPAPQQPRATPQPSPHKYLEVQHGCVPYSE</sequence>
<name>A0A3L8Q9K8_CHLGU</name>
<accession>A0A3L8Q9K8</accession>
<comment type="caution">
    <text evidence="2">The sequence shown here is derived from an EMBL/GenBank/DDBJ whole genome shotgun (WGS) entry which is preliminary data.</text>
</comment>
<protein>
    <submittedName>
        <fullName evidence="2">Uncharacterized protein</fullName>
    </submittedName>
</protein>
<gene>
    <name evidence="2" type="ORF">DV515_00017990</name>
</gene>
<evidence type="ECO:0000313" key="2">
    <source>
        <dbReference type="EMBL" id="RLV63712.1"/>
    </source>
</evidence>
<proteinExistence type="predicted"/>
<dbReference type="Proteomes" id="UP000276834">
    <property type="component" value="Unassembled WGS sequence"/>
</dbReference>